<organism evidence="1 2">
    <name type="scientific">Polyplax serrata</name>
    <name type="common">Common mouse louse</name>
    <dbReference type="NCBI Taxonomy" id="468196"/>
    <lineage>
        <taxon>Eukaryota</taxon>
        <taxon>Metazoa</taxon>
        <taxon>Ecdysozoa</taxon>
        <taxon>Arthropoda</taxon>
        <taxon>Hexapoda</taxon>
        <taxon>Insecta</taxon>
        <taxon>Pterygota</taxon>
        <taxon>Neoptera</taxon>
        <taxon>Paraneoptera</taxon>
        <taxon>Psocodea</taxon>
        <taxon>Troctomorpha</taxon>
        <taxon>Phthiraptera</taxon>
        <taxon>Anoplura</taxon>
        <taxon>Polyplacidae</taxon>
        <taxon>Polyplax</taxon>
    </lineage>
</organism>
<proteinExistence type="predicted"/>
<sequence>MNFRMSEMKKIFLTHANLKKFTAKFNAVTSSDIFRGGPGFENSYLYEKQKIKLSITINDENVLISLLFVAPTCDKTCTTGTGVMCVPIIERQECVINSYLVQEPQEHKQCYSSFQALIQYPDVVTAQAAKLVSYFAPFHFFSASFSLFTAGCCQGLTSWSLTFTFSAPRFPNFQ</sequence>
<accession>A0AAN8S0S5</accession>
<gene>
    <name evidence="1" type="ORF">RUM43_006790</name>
</gene>
<name>A0AAN8S0S5_POLSC</name>
<dbReference type="AlphaFoldDB" id="A0AAN8S0S5"/>
<protein>
    <submittedName>
        <fullName evidence="1">Uncharacterized protein</fullName>
    </submittedName>
</protein>
<comment type="caution">
    <text evidence="1">The sequence shown here is derived from an EMBL/GenBank/DDBJ whole genome shotgun (WGS) entry which is preliminary data.</text>
</comment>
<evidence type="ECO:0000313" key="2">
    <source>
        <dbReference type="Proteomes" id="UP001372834"/>
    </source>
</evidence>
<dbReference type="EMBL" id="JAWJWE010000003">
    <property type="protein sequence ID" value="KAK6638523.1"/>
    <property type="molecule type" value="Genomic_DNA"/>
</dbReference>
<reference evidence="1 2" key="1">
    <citation type="submission" date="2023-10" db="EMBL/GenBank/DDBJ databases">
        <title>Genomes of two closely related lineages of the louse Polyplax serrata with different host specificities.</title>
        <authorList>
            <person name="Martinu J."/>
            <person name="Tarabai H."/>
            <person name="Stefka J."/>
            <person name="Hypsa V."/>
        </authorList>
    </citation>
    <scope>NUCLEOTIDE SEQUENCE [LARGE SCALE GENOMIC DNA]</scope>
    <source>
        <strain evidence="1">HR10_N</strain>
    </source>
</reference>
<dbReference type="Proteomes" id="UP001372834">
    <property type="component" value="Unassembled WGS sequence"/>
</dbReference>
<evidence type="ECO:0000313" key="1">
    <source>
        <dbReference type="EMBL" id="KAK6638523.1"/>
    </source>
</evidence>